<comment type="caution">
    <text evidence="2">The sequence shown here is derived from an EMBL/GenBank/DDBJ whole genome shotgun (WGS) entry which is preliminary data.</text>
</comment>
<keyword evidence="3" id="KW-1185">Reference proteome</keyword>
<dbReference type="AlphaFoldDB" id="A0A9Q3BTY3"/>
<dbReference type="EMBL" id="AVOT02003056">
    <property type="protein sequence ID" value="MBW0472351.1"/>
    <property type="molecule type" value="Genomic_DNA"/>
</dbReference>
<name>A0A9Q3BTY3_9BASI</name>
<evidence type="ECO:0000256" key="1">
    <source>
        <dbReference type="SAM" id="MobiDB-lite"/>
    </source>
</evidence>
<evidence type="ECO:0000313" key="3">
    <source>
        <dbReference type="Proteomes" id="UP000765509"/>
    </source>
</evidence>
<feature type="region of interest" description="Disordered" evidence="1">
    <location>
        <begin position="67"/>
        <end position="96"/>
    </location>
</feature>
<sequence>MAFLKEYQDYKTKQEAFRKMVGTLQSLEEDWQPFISSQVASQMEASSPCIPCVLINTSQAINYPKPASIATTNTSPSGGTRVMGSGTGSGLKTQQR</sequence>
<organism evidence="2 3">
    <name type="scientific">Austropuccinia psidii MF-1</name>
    <dbReference type="NCBI Taxonomy" id="1389203"/>
    <lineage>
        <taxon>Eukaryota</taxon>
        <taxon>Fungi</taxon>
        <taxon>Dikarya</taxon>
        <taxon>Basidiomycota</taxon>
        <taxon>Pucciniomycotina</taxon>
        <taxon>Pucciniomycetes</taxon>
        <taxon>Pucciniales</taxon>
        <taxon>Sphaerophragmiaceae</taxon>
        <taxon>Austropuccinia</taxon>
    </lineage>
</organism>
<protein>
    <submittedName>
        <fullName evidence="2">Uncharacterized protein</fullName>
    </submittedName>
</protein>
<evidence type="ECO:0000313" key="2">
    <source>
        <dbReference type="EMBL" id="MBW0472351.1"/>
    </source>
</evidence>
<gene>
    <name evidence="2" type="ORF">O181_012066</name>
</gene>
<proteinExistence type="predicted"/>
<accession>A0A9Q3BTY3</accession>
<reference evidence="2" key="1">
    <citation type="submission" date="2021-03" db="EMBL/GenBank/DDBJ databases">
        <title>Draft genome sequence of rust myrtle Austropuccinia psidii MF-1, a brazilian biotype.</title>
        <authorList>
            <person name="Quecine M.C."/>
            <person name="Pachon D.M.R."/>
            <person name="Bonatelli M.L."/>
            <person name="Correr F.H."/>
            <person name="Franceschini L.M."/>
            <person name="Leite T.F."/>
            <person name="Margarido G.R.A."/>
            <person name="Almeida C.A."/>
            <person name="Ferrarezi J.A."/>
            <person name="Labate C.A."/>
        </authorList>
    </citation>
    <scope>NUCLEOTIDE SEQUENCE</scope>
    <source>
        <strain evidence="2">MF-1</strain>
    </source>
</reference>
<dbReference type="Proteomes" id="UP000765509">
    <property type="component" value="Unassembled WGS sequence"/>
</dbReference>
<feature type="compositionally biased region" description="Polar residues" evidence="1">
    <location>
        <begin position="69"/>
        <end position="78"/>
    </location>
</feature>